<feature type="compositionally biased region" description="Basic and acidic residues" evidence="1">
    <location>
        <begin position="23"/>
        <end position="41"/>
    </location>
</feature>
<feature type="compositionally biased region" description="Low complexity" evidence="1">
    <location>
        <begin position="94"/>
        <end position="107"/>
    </location>
</feature>
<sequence>MAPKVSKGKEVVSSSHGFKRSRRVNEEQNEDERYGVRRDQNEAEKAISSFKAYIMTHSQAKARGPTTTDPLWPIVEPRLKVQLQQLYYIPKLSQGSGPSHSSYSMNHSRAKARDLVTTVTR</sequence>
<gene>
    <name evidence="2" type="ORF">HAX54_029063</name>
</gene>
<dbReference type="EMBL" id="JACEIK010003593">
    <property type="protein sequence ID" value="MCD9642334.1"/>
    <property type="molecule type" value="Genomic_DNA"/>
</dbReference>
<dbReference type="Proteomes" id="UP000823775">
    <property type="component" value="Unassembled WGS sequence"/>
</dbReference>
<evidence type="ECO:0000313" key="3">
    <source>
        <dbReference type="Proteomes" id="UP000823775"/>
    </source>
</evidence>
<evidence type="ECO:0000313" key="2">
    <source>
        <dbReference type="EMBL" id="MCD9642334.1"/>
    </source>
</evidence>
<protein>
    <submittedName>
        <fullName evidence="2">Uncharacterized protein</fullName>
    </submittedName>
</protein>
<reference evidence="2 3" key="1">
    <citation type="journal article" date="2021" name="BMC Genomics">
        <title>Datura genome reveals duplications of psychoactive alkaloid biosynthetic genes and high mutation rate following tissue culture.</title>
        <authorList>
            <person name="Rajewski A."/>
            <person name="Carter-House D."/>
            <person name="Stajich J."/>
            <person name="Litt A."/>
        </authorList>
    </citation>
    <scope>NUCLEOTIDE SEQUENCE [LARGE SCALE GENOMIC DNA]</scope>
    <source>
        <strain evidence="2">AR-01</strain>
    </source>
</reference>
<evidence type="ECO:0000256" key="1">
    <source>
        <dbReference type="SAM" id="MobiDB-lite"/>
    </source>
</evidence>
<proteinExistence type="predicted"/>
<name>A0ABS8V6H7_DATST</name>
<feature type="region of interest" description="Disordered" evidence="1">
    <location>
        <begin position="94"/>
        <end position="121"/>
    </location>
</feature>
<feature type="region of interest" description="Disordered" evidence="1">
    <location>
        <begin position="1"/>
        <end position="41"/>
    </location>
</feature>
<accession>A0ABS8V6H7</accession>
<organism evidence="2 3">
    <name type="scientific">Datura stramonium</name>
    <name type="common">Jimsonweed</name>
    <name type="synonym">Common thornapple</name>
    <dbReference type="NCBI Taxonomy" id="4076"/>
    <lineage>
        <taxon>Eukaryota</taxon>
        <taxon>Viridiplantae</taxon>
        <taxon>Streptophyta</taxon>
        <taxon>Embryophyta</taxon>
        <taxon>Tracheophyta</taxon>
        <taxon>Spermatophyta</taxon>
        <taxon>Magnoliopsida</taxon>
        <taxon>eudicotyledons</taxon>
        <taxon>Gunneridae</taxon>
        <taxon>Pentapetalae</taxon>
        <taxon>asterids</taxon>
        <taxon>lamiids</taxon>
        <taxon>Solanales</taxon>
        <taxon>Solanaceae</taxon>
        <taxon>Solanoideae</taxon>
        <taxon>Datureae</taxon>
        <taxon>Datura</taxon>
    </lineage>
</organism>
<keyword evidence="3" id="KW-1185">Reference proteome</keyword>
<comment type="caution">
    <text evidence="2">The sequence shown here is derived from an EMBL/GenBank/DDBJ whole genome shotgun (WGS) entry which is preliminary data.</text>
</comment>